<evidence type="ECO:0000256" key="5">
    <source>
        <dbReference type="SAM" id="Phobius"/>
    </source>
</evidence>
<evidence type="ECO:0000256" key="1">
    <source>
        <dbReference type="ARBA" id="ARBA00007528"/>
    </source>
</evidence>
<keyword evidence="5" id="KW-0812">Transmembrane</keyword>
<dbReference type="VEuPathDB" id="FungiDB:KRP22_11682"/>
<evidence type="ECO:0000313" key="7">
    <source>
        <dbReference type="Proteomes" id="UP000005238"/>
    </source>
</evidence>
<proteinExistence type="inferred from homology"/>
<sequence length="469" mass="51852">METDSFQNTQWTTCGRKLLKDGHNFFVRGVNYAPTPIGKPGRLDMLGEPTIFLRDLQNLRLMNANAVKTYDFYSHVQHQGFLDAAFNHNVDPVYTIFSIWIDQGMMESQQAENSPEFQHLVHEYYLMAKQTGGHPGVMGYSIGGEMNSITVIHDKTFWSKFQALTSAVRRGLKENNNAQKIITTTFVDDGGATFVAGEQFQADVDMWGSNVYQTDYPGSVIPRFLAVPGDKPLLVSEYGFPYASDKGIGDTMQLNYVADLLTQQALAMQNNFQQTDGLNEQALVGGFVFEYSDEWWKAGNPDEHNLGLVKNGQFPLGYLSEEYFGLFSASRATSDDPKIDATALPNVLSARPTVSFLTKIWGNGSLTTEGDYITDCKSHVASVATPKNVVVDAAETASPSSLGDLMVLGLIGGVVLFLLVAIRTRVRRMKYQKLSPSSSTRTVWGSPRYQAAPTTESSLLSHDIDHQVV</sequence>
<comment type="similarity">
    <text evidence="1">Belongs to the glycosyl hydrolase 72 family.</text>
</comment>
<dbReference type="eggNOG" id="ENOG502SG03">
    <property type="taxonomic scope" value="Eukaryota"/>
</dbReference>
<dbReference type="InterPro" id="IPR004886">
    <property type="entry name" value="Glucanosyltransferase"/>
</dbReference>
<dbReference type="EnsemblProtists" id="Phyra80685">
    <property type="protein sequence ID" value="Phyra80685"/>
    <property type="gene ID" value="Phyra80685"/>
</dbReference>
<evidence type="ECO:0008006" key="8">
    <source>
        <dbReference type="Google" id="ProtNLM"/>
    </source>
</evidence>
<dbReference type="InParanoid" id="H3GU16"/>
<feature type="transmembrane region" description="Helical" evidence="5">
    <location>
        <begin position="405"/>
        <end position="422"/>
    </location>
</feature>
<dbReference type="Gene3D" id="3.20.20.80">
    <property type="entry name" value="Glycosidases"/>
    <property type="match status" value="1"/>
</dbReference>
<evidence type="ECO:0000256" key="3">
    <source>
        <dbReference type="ARBA" id="ARBA00023157"/>
    </source>
</evidence>
<dbReference type="VEuPathDB" id="FungiDB:KRP23_11086"/>
<dbReference type="EMBL" id="DS566048">
    <property type="status" value="NOT_ANNOTATED_CDS"/>
    <property type="molecule type" value="Genomic_DNA"/>
</dbReference>
<dbReference type="InterPro" id="IPR017853">
    <property type="entry name" value="GH"/>
</dbReference>
<dbReference type="PANTHER" id="PTHR31468">
    <property type="entry name" value="1,3-BETA-GLUCANOSYLTRANSFERASE GAS1"/>
    <property type="match status" value="1"/>
</dbReference>
<reference evidence="6" key="2">
    <citation type="submission" date="2015-06" db="UniProtKB">
        <authorList>
            <consortium name="EnsemblProtists"/>
        </authorList>
    </citation>
    <scope>IDENTIFICATION</scope>
    <source>
        <strain evidence="6">Pr102</strain>
    </source>
</reference>
<name>H3GU16_PHYRM</name>
<keyword evidence="3" id="KW-1015">Disulfide bond</keyword>
<keyword evidence="5" id="KW-0472">Membrane</keyword>
<dbReference type="HOGENOM" id="CLU_651322_0_0_1"/>
<evidence type="ECO:0000256" key="2">
    <source>
        <dbReference type="ARBA" id="ARBA00022729"/>
    </source>
</evidence>
<accession>H3GU16</accession>
<dbReference type="OMA" id="YSIGGEM"/>
<keyword evidence="7" id="KW-1185">Reference proteome</keyword>
<keyword evidence="4" id="KW-0325">Glycoprotein</keyword>
<dbReference type="SUPFAM" id="SSF51445">
    <property type="entry name" value="(Trans)glycosidases"/>
    <property type="match status" value="1"/>
</dbReference>
<reference evidence="7" key="1">
    <citation type="journal article" date="2006" name="Science">
        <title>Phytophthora genome sequences uncover evolutionary origins and mechanisms of pathogenesis.</title>
        <authorList>
            <person name="Tyler B.M."/>
            <person name="Tripathy S."/>
            <person name="Zhang X."/>
            <person name="Dehal P."/>
            <person name="Jiang R.H."/>
            <person name="Aerts A."/>
            <person name="Arredondo F.D."/>
            <person name="Baxter L."/>
            <person name="Bensasson D."/>
            <person name="Beynon J.L."/>
            <person name="Chapman J."/>
            <person name="Damasceno C.M."/>
            <person name="Dorrance A.E."/>
            <person name="Dou D."/>
            <person name="Dickerman A.W."/>
            <person name="Dubchak I.L."/>
            <person name="Garbelotto M."/>
            <person name="Gijzen M."/>
            <person name="Gordon S.G."/>
            <person name="Govers F."/>
            <person name="Grunwald N.J."/>
            <person name="Huang W."/>
            <person name="Ivors K.L."/>
            <person name="Jones R.W."/>
            <person name="Kamoun S."/>
            <person name="Krampis K."/>
            <person name="Lamour K.H."/>
            <person name="Lee M.K."/>
            <person name="McDonald W.H."/>
            <person name="Medina M."/>
            <person name="Meijer H.J."/>
            <person name="Nordberg E.K."/>
            <person name="Maclean D.J."/>
            <person name="Ospina-Giraldo M.D."/>
            <person name="Morris P.F."/>
            <person name="Phuntumart V."/>
            <person name="Putnam N.H."/>
            <person name="Rash S."/>
            <person name="Rose J.K."/>
            <person name="Sakihama Y."/>
            <person name="Salamov A.A."/>
            <person name="Savidor A."/>
            <person name="Scheuring C.F."/>
            <person name="Smith B.M."/>
            <person name="Sobral B.W."/>
            <person name="Terry A."/>
            <person name="Torto-Alalibo T.A."/>
            <person name="Win J."/>
            <person name="Xu Z."/>
            <person name="Zhang H."/>
            <person name="Grigoriev I.V."/>
            <person name="Rokhsar D.S."/>
            <person name="Boore J.L."/>
        </authorList>
    </citation>
    <scope>NUCLEOTIDE SEQUENCE [LARGE SCALE GENOMIC DNA]</scope>
    <source>
        <strain evidence="7">Pr102</strain>
    </source>
</reference>
<evidence type="ECO:0000256" key="4">
    <source>
        <dbReference type="ARBA" id="ARBA00023180"/>
    </source>
</evidence>
<dbReference type="AlphaFoldDB" id="H3GU16"/>
<organism evidence="6 7">
    <name type="scientific">Phytophthora ramorum</name>
    <name type="common">Sudden oak death agent</name>
    <dbReference type="NCBI Taxonomy" id="164328"/>
    <lineage>
        <taxon>Eukaryota</taxon>
        <taxon>Sar</taxon>
        <taxon>Stramenopiles</taxon>
        <taxon>Oomycota</taxon>
        <taxon>Peronosporomycetes</taxon>
        <taxon>Peronosporales</taxon>
        <taxon>Peronosporaceae</taxon>
        <taxon>Phytophthora</taxon>
    </lineage>
</organism>
<dbReference type="Proteomes" id="UP000005238">
    <property type="component" value="Unassembled WGS sequence"/>
</dbReference>
<protein>
    <recommendedName>
        <fullName evidence="8">Glycoside hydrolase family 2 catalytic domain-containing protein</fullName>
    </recommendedName>
</protein>
<evidence type="ECO:0000313" key="6">
    <source>
        <dbReference type="EnsemblProtists" id="Phyra80685"/>
    </source>
</evidence>
<dbReference type="PANTHER" id="PTHR31468:SF2">
    <property type="entry name" value="1,3-BETA-GLUCANOSYLTRANSFERASE GAS1"/>
    <property type="match status" value="1"/>
</dbReference>
<keyword evidence="2" id="KW-0732">Signal</keyword>
<keyword evidence="5" id="KW-1133">Transmembrane helix</keyword>